<accession>A0A7J5BRL3</accession>
<dbReference type="InterPro" id="IPR049449">
    <property type="entry name" value="TesB_ACOT8-like_N"/>
</dbReference>
<keyword evidence="3" id="KW-0378">Hydrolase</keyword>
<dbReference type="EMBL" id="WBJZ01000010">
    <property type="protein sequence ID" value="KAB1656910.1"/>
    <property type="molecule type" value="Genomic_DNA"/>
</dbReference>
<evidence type="ECO:0000256" key="4">
    <source>
        <dbReference type="ARBA" id="ARBA00023098"/>
    </source>
</evidence>
<evidence type="ECO:0000256" key="5">
    <source>
        <dbReference type="ARBA" id="ARBA00050943"/>
    </source>
</evidence>
<evidence type="ECO:0000256" key="7">
    <source>
        <dbReference type="ARBA" id="ARBA00079653"/>
    </source>
</evidence>
<comment type="caution">
    <text evidence="10">The sequence shown here is derived from an EMBL/GenBank/DDBJ whole genome shotgun (WGS) entry which is preliminary data.</text>
</comment>
<evidence type="ECO:0000313" key="10">
    <source>
        <dbReference type="EMBL" id="KAB1656910.1"/>
    </source>
</evidence>
<dbReference type="Pfam" id="PF02551">
    <property type="entry name" value="Acyl_CoA_thio"/>
    <property type="match status" value="1"/>
</dbReference>
<dbReference type="PANTHER" id="PTHR11066">
    <property type="entry name" value="ACYL-COA THIOESTERASE"/>
    <property type="match status" value="1"/>
</dbReference>
<name>A0A7J5BRL3_9MICO</name>
<sequence>MPNGRVFGGQVAAQSLVAAMRTIETDRPVHSMHGYFLRPGDIAEPITFAVDRIHDGNSFSTRSVRAYQYGHVIWSMIASFQTLEGGLEHAATMPEGIPGPEELPSEAEALQRIDPRLAEHWVHRRPFEMRHVQQPVYVQPAEERATGQAVWMRTVAPLPDDPLLHQAAIAYVSDYTMLEPLLRAHGIAWMDSRLRVASLDHAVWWHRAARADEWLLFVESSPSASGGRGLTLGNIFTRTGELVATVAQEGMVRLKTAPAATTS</sequence>
<dbReference type="Gene3D" id="2.40.160.210">
    <property type="entry name" value="Acyl-CoA thioesterase, double hotdog domain"/>
    <property type="match status" value="1"/>
</dbReference>
<feature type="domain" description="Acyl-CoA thioesterase 2 C-terminal" evidence="8">
    <location>
        <begin position="147"/>
        <end position="251"/>
    </location>
</feature>
<dbReference type="InterPro" id="IPR029069">
    <property type="entry name" value="HotDog_dom_sf"/>
</dbReference>
<dbReference type="InterPro" id="IPR003703">
    <property type="entry name" value="Acyl_CoA_thio"/>
</dbReference>
<dbReference type="InterPro" id="IPR042171">
    <property type="entry name" value="Acyl-CoA_hotdog"/>
</dbReference>
<keyword evidence="11" id="KW-1185">Reference proteome</keyword>
<dbReference type="GO" id="GO:0009062">
    <property type="term" value="P:fatty acid catabolic process"/>
    <property type="evidence" value="ECO:0007669"/>
    <property type="project" value="TreeGrafter"/>
</dbReference>
<protein>
    <recommendedName>
        <fullName evidence="6">Acyl-CoA thioesterase 2</fullName>
    </recommendedName>
    <alternativeName>
        <fullName evidence="7">Thioesterase II</fullName>
    </alternativeName>
</protein>
<keyword evidence="4" id="KW-0443">Lipid metabolism</keyword>
<dbReference type="Pfam" id="PF13622">
    <property type="entry name" value="4HBT_3"/>
    <property type="match status" value="1"/>
</dbReference>
<comment type="catalytic activity">
    <reaction evidence="5">
        <text>a fatty acyl-CoA + H2O = a fatty acid + CoA + H(+)</text>
        <dbReference type="Rhea" id="RHEA:16781"/>
        <dbReference type="ChEBI" id="CHEBI:15377"/>
        <dbReference type="ChEBI" id="CHEBI:15378"/>
        <dbReference type="ChEBI" id="CHEBI:28868"/>
        <dbReference type="ChEBI" id="CHEBI:57287"/>
        <dbReference type="ChEBI" id="CHEBI:77636"/>
        <dbReference type="EC" id="3.1.2.20"/>
    </reaction>
    <physiologicalReaction direction="left-to-right" evidence="5">
        <dbReference type="Rhea" id="RHEA:16782"/>
    </physiologicalReaction>
</comment>
<feature type="domain" description="Acyl-CoA thioesterase-like N-terminal HotDog" evidence="9">
    <location>
        <begin position="4"/>
        <end position="81"/>
    </location>
</feature>
<evidence type="ECO:0000256" key="1">
    <source>
        <dbReference type="ARBA" id="ARBA00006538"/>
    </source>
</evidence>
<evidence type="ECO:0000313" key="11">
    <source>
        <dbReference type="Proteomes" id="UP000467240"/>
    </source>
</evidence>
<evidence type="ECO:0000256" key="2">
    <source>
        <dbReference type="ARBA" id="ARBA00011881"/>
    </source>
</evidence>
<comment type="subunit">
    <text evidence="2">Homotetramer.</text>
</comment>
<comment type="similarity">
    <text evidence="1">Belongs to the C/M/P thioester hydrolase family.</text>
</comment>
<reference evidence="10 11" key="1">
    <citation type="submission" date="2019-09" db="EMBL/GenBank/DDBJ databases">
        <title>Phylogeny of genus Pseudoclavibacter and closely related genus.</title>
        <authorList>
            <person name="Li Y."/>
        </authorList>
    </citation>
    <scope>NUCLEOTIDE SEQUENCE [LARGE SCALE GENOMIC DNA]</scope>
    <source>
        <strain evidence="10 11">DSM 23821</strain>
    </source>
</reference>
<dbReference type="InterPro" id="IPR025652">
    <property type="entry name" value="TesB_C"/>
</dbReference>
<dbReference type="GO" id="GO:0047617">
    <property type="term" value="F:fatty acyl-CoA hydrolase activity"/>
    <property type="evidence" value="ECO:0007669"/>
    <property type="project" value="UniProtKB-EC"/>
</dbReference>
<dbReference type="SUPFAM" id="SSF54637">
    <property type="entry name" value="Thioesterase/thiol ester dehydrase-isomerase"/>
    <property type="match status" value="2"/>
</dbReference>
<dbReference type="GO" id="GO:0006637">
    <property type="term" value="P:acyl-CoA metabolic process"/>
    <property type="evidence" value="ECO:0007669"/>
    <property type="project" value="InterPro"/>
</dbReference>
<dbReference type="FunFam" id="2.40.160.210:FF:000001">
    <property type="entry name" value="Acyl-CoA thioesterase II"/>
    <property type="match status" value="1"/>
</dbReference>
<proteinExistence type="inferred from homology"/>
<dbReference type="OrthoDB" id="9781019at2"/>
<organism evidence="10 11">
    <name type="scientific">Pseudoclavibacter chungangensis</name>
    <dbReference type="NCBI Taxonomy" id="587635"/>
    <lineage>
        <taxon>Bacteria</taxon>
        <taxon>Bacillati</taxon>
        <taxon>Actinomycetota</taxon>
        <taxon>Actinomycetes</taxon>
        <taxon>Micrococcales</taxon>
        <taxon>Microbacteriaceae</taxon>
        <taxon>Pseudoclavibacter</taxon>
    </lineage>
</organism>
<evidence type="ECO:0000256" key="3">
    <source>
        <dbReference type="ARBA" id="ARBA00022801"/>
    </source>
</evidence>
<dbReference type="PANTHER" id="PTHR11066:SF34">
    <property type="entry name" value="ACYL-COENZYME A THIOESTERASE 8"/>
    <property type="match status" value="1"/>
</dbReference>
<dbReference type="AlphaFoldDB" id="A0A7J5BRL3"/>
<dbReference type="CDD" id="cd03444">
    <property type="entry name" value="Thioesterase_II_repeat1"/>
    <property type="match status" value="1"/>
</dbReference>
<gene>
    <name evidence="10" type="ORF">F8O01_09440</name>
</gene>
<dbReference type="Proteomes" id="UP000467240">
    <property type="component" value="Unassembled WGS sequence"/>
</dbReference>
<evidence type="ECO:0000256" key="6">
    <source>
        <dbReference type="ARBA" id="ARBA00071120"/>
    </source>
</evidence>
<dbReference type="CDD" id="cd03445">
    <property type="entry name" value="Thioesterase_II_repeat2"/>
    <property type="match status" value="1"/>
</dbReference>
<evidence type="ECO:0000259" key="9">
    <source>
        <dbReference type="Pfam" id="PF13622"/>
    </source>
</evidence>
<evidence type="ECO:0000259" key="8">
    <source>
        <dbReference type="Pfam" id="PF02551"/>
    </source>
</evidence>